<gene>
    <name evidence="2" type="ORF">SAMN05192540_0047</name>
</gene>
<keyword evidence="1" id="KW-1133">Transmembrane helix</keyword>
<dbReference type="OrthoDB" id="329078at2"/>
<keyword evidence="1 2" id="KW-0812">Transmembrane</keyword>
<accession>A0A1H4J0Z5</accession>
<evidence type="ECO:0000313" key="2">
    <source>
        <dbReference type="EMBL" id="SEB39911.1"/>
    </source>
</evidence>
<dbReference type="Pfam" id="PF15071">
    <property type="entry name" value="TMEM220"/>
    <property type="match status" value="1"/>
</dbReference>
<dbReference type="EMBL" id="FNTB01000001">
    <property type="protein sequence ID" value="SEB39911.1"/>
    <property type="molecule type" value="Genomic_DNA"/>
</dbReference>
<evidence type="ECO:0000313" key="3">
    <source>
        <dbReference type="Proteomes" id="UP000183038"/>
    </source>
</evidence>
<feature type="transmembrane region" description="Helical" evidence="1">
    <location>
        <begin position="30"/>
        <end position="48"/>
    </location>
</feature>
<keyword evidence="1" id="KW-0472">Membrane</keyword>
<organism evidence="2 3">
    <name type="scientific">Maribacter dokdonensis</name>
    <dbReference type="NCBI Taxonomy" id="320912"/>
    <lineage>
        <taxon>Bacteria</taxon>
        <taxon>Pseudomonadati</taxon>
        <taxon>Bacteroidota</taxon>
        <taxon>Flavobacteriia</taxon>
        <taxon>Flavobacteriales</taxon>
        <taxon>Flavobacteriaceae</taxon>
        <taxon>Maribacter</taxon>
    </lineage>
</organism>
<dbReference type="PANTHER" id="PTHR34262:SF1">
    <property type="entry name" value="TRANSMEMBRANE PROTEIN 220"/>
    <property type="match status" value="1"/>
</dbReference>
<dbReference type="PANTHER" id="PTHR34262">
    <property type="entry name" value="TRANSMEMBRANE PROTEIN 220"/>
    <property type="match status" value="1"/>
</dbReference>
<protein>
    <submittedName>
        <fullName evidence="2">Transmembrane family 220, helix</fullName>
    </submittedName>
</protein>
<dbReference type="Proteomes" id="UP000183038">
    <property type="component" value="Unassembled WGS sequence"/>
</dbReference>
<evidence type="ECO:0000256" key="1">
    <source>
        <dbReference type="SAM" id="Phobius"/>
    </source>
</evidence>
<dbReference type="AlphaFoldDB" id="A0A1H4J0Z5"/>
<feature type="transmembrane region" description="Helical" evidence="1">
    <location>
        <begin position="7"/>
        <end position="24"/>
    </location>
</feature>
<reference evidence="2 3" key="1">
    <citation type="submission" date="2016-10" db="EMBL/GenBank/DDBJ databases">
        <authorList>
            <person name="de Groot N.N."/>
        </authorList>
    </citation>
    <scope>NUCLEOTIDE SEQUENCE [LARGE SCALE GENOMIC DNA]</scope>
    <source>
        <strain evidence="2 3">MAR_2009_71</strain>
    </source>
</reference>
<dbReference type="RefSeq" id="WP_058105781.1">
    <property type="nucleotide sequence ID" value="NZ_FNTB01000001.1"/>
</dbReference>
<sequence length="115" mass="12835">MNVLFKTLGFVFAILFAIGAVLQYNDPDSLHWIIVYGIAALVSLLFALKKVKFVVPLVLGVFAFIGFVYLYPSDFQGFDLNDGDIKTVELGREAFGLLIISVVLLVFAFRIKRTL</sequence>
<feature type="transmembrane region" description="Helical" evidence="1">
    <location>
        <begin position="94"/>
        <end position="111"/>
    </location>
</feature>
<proteinExistence type="predicted"/>
<feature type="transmembrane region" description="Helical" evidence="1">
    <location>
        <begin position="53"/>
        <end position="71"/>
    </location>
</feature>
<name>A0A1H4J0Z5_9FLAO</name>
<dbReference type="InterPro" id="IPR029377">
    <property type="entry name" value="TMEM220"/>
</dbReference>